<keyword evidence="1" id="KW-1133">Transmembrane helix</keyword>
<keyword evidence="1" id="KW-0812">Transmembrane</keyword>
<comment type="caution">
    <text evidence="2">The sequence shown here is derived from an EMBL/GenBank/DDBJ whole genome shotgun (WGS) entry which is preliminary data.</text>
</comment>
<evidence type="ECO:0000313" key="3">
    <source>
        <dbReference type="Proteomes" id="UP001148786"/>
    </source>
</evidence>
<sequence>MFIPTPTATHTLHPIGTTLAILGRTSPLGANYTVTLDNGTLPFSFPASSLTSGSSSVSTTLSARSSFQVDDALLFFVTGLEGGVHSVEVRNNGFGDSGNGDGGAGDGQAELMLRVDGFRVNVPVVYAFYFLVLNSATYFLAACPHLRRPPHQLTHQRLQITPPFQQARL</sequence>
<accession>A0A9W8JS00</accession>
<name>A0A9W8JS00_9AGAR</name>
<keyword evidence="3" id="KW-1185">Reference proteome</keyword>
<keyword evidence="1" id="KW-0472">Membrane</keyword>
<feature type="transmembrane region" description="Helical" evidence="1">
    <location>
        <begin position="120"/>
        <end position="141"/>
    </location>
</feature>
<dbReference type="EMBL" id="JANKHO010002838">
    <property type="protein sequence ID" value="KAJ3488314.1"/>
    <property type="molecule type" value="Genomic_DNA"/>
</dbReference>
<dbReference type="Proteomes" id="UP001148786">
    <property type="component" value="Unassembled WGS sequence"/>
</dbReference>
<reference evidence="2" key="1">
    <citation type="submission" date="2022-07" db="EMBL/GenBank/DDBJ databases">
        <title>Genome Sequence of Agrocybe chaxingu.</title>
        <authorList>
            <person name="Buettner E."/>
        </authorList>
    </citation>
    <scope>NUCLEOTIDE SEQUENCE</scope>
    <source>
        <strain evidence="2">MP-N11</strain>
    </source>
</reference>
<evidence type="ECO:0000256" key="1">
    <source>
        <dbReference type="SAM" id="Phobius"/>
    </source>
</evidence>
<gene>
    <name evidence="2" type="ORF">NLJ89_g11629</name>
</gene>
<protein>
    <submittedName>
        <fullName evidence="2">Uncharacterized protein</fullName>
    </submittedName>
</protein>
<proteinExistence type="predicted"/>
<dbReference type="Gene3D" id="2.60.120.260">
    <property type="entry name" value="Galactose-binding domain-like"/>
    <property type="match status" value="1"/>
</dbReference>
<evidence type="ECO:0000313" key="2">
    <source>
        <dbReference type="EMBL" id="KAJ3488314.1"/>
    </source>
</evidence>
<dbReference type="AlphaFoldDB" id="A0A9W8JS00"/>
<organism evidence="2 3">
    <name type="scientific">Agrocybe chaxingu</name>
    <dbReference type="NCBI Taxonomy" id="84603"/>
    <lineage>
        <taxon>Eukaryota</taxon>
        <taxon>Fungi</taxon>
        <taxon>Dikarya</taxon>
        <taxon>Basidiomycota</taxon>
        <taxon>Agaricomycotina</taxon>
        <taxon>Agaricomycetes</taxon>
        <taxon>Agaricomycetidae</taxon>
        <taxon>Agaricales</taxon>
        <taxon>Agaricineae</taxon>
        <taxon>Strophariaceae</taxon>
        <taxon>Agrocybe</taxon>
    </lineage>
</organism>